<feature type="transmembrane region" description="Helical" evidence="7">
    <location>
        <begin position="214"/>
        <end position="246"/>
    </location>
</feature>
<proteinExistence type="inferred from homology"/>
<keyword evidence="10" id="KW-1185">Reference proteome</keyword>
<comment type="caution">
    <text evidence="9">The sequence shown here is derived from an EMBL/GenBank/DDBJ whole genome shotgun (WGS) entry which is preliminary data.</text>
</comment>
<reference evidence="9 10" key="1">
    <citation type="submission" date="2023-01" db="EMBL/GenBank/DDBJ databases">
        <title>Novel diversity within Roseofilum (Cyanobacteria; Desertifilaceae) from marine benthic mats with descriptions of four novel species.</title>
        <authorList>
            <person name="Wang Y."/>
            <person name="Berthold D.E."/>
            <person name="Hu J."/>
            <person name="Lefler F.W."/>
            <person name="Laughinghouse H.D. IV."/>
        </authorList>
    </citation>
    <scope>NUCLEOTIDE SEQUENCE [LARGE SCALE GENOMIC DNA]</scope>
    <source>
        <strain evidence="9 10">BLCC-M154</strain>
    </source>
</reference>
<dbReference type="InterPro" id="IPR038255">
    <property type="entry name" value="PBS_linker_sf"/>
</dbReference>
<dbReference type="EMBL" id="JAQOSP010000051">
    <property type="protein sequence ID" value="MDJ1169228.1"/>
    <property type="molecule type" value="Genomic_DNA"/>
</dbReference>
<dbReference type="Pfam" id="PF00427">
    <property type="entry name" value="PBS_linker_poly"/>
    <property type="match status" value="1"/>
</dbReference>
<dbReference type="PROSITE" id="PS51445">
    <property type="entry name" value="PBS_LINKER"/>
    <property type="match status" value="1"/>
</dbReference>
<name>A0ABT7AQP8_9CYAN</name>
<keyword evidence="7" id="KW-0812">Transmembrane</keyword>
<keyword evidence="7" id="KW-1133">Transmembrane helix</keyword>
<evidence type="ECO:0000256" key="2">
    <source>
        <dbReference type="ARBA" id="ARBA00022549"/>
    </source>
</evidence>
<evidence type="ECO:0000256" key="1">
    <source>
        <dbReference type="ARBA" id="ARBA00004308"/>
    </source>
</evidence>
<evidence type="ECO:0000313" key="10">
    <source>
        <dbReference type="Proteomes" id="UP001235303"/>
    </source>
</evidence>
<sequence>MAIPLLQYSPTSQNHRVEGFEISSPEKPRLYTTELLTSSTEMGELIWAAYRQVFNEQQLLCKNLQQSLESQLRSGQITVRDFVRSLLLSETFRINNYEPNNNYRFVELCIQRVLGREVYGEREKLAWSIILATEGLNGFIDRLLDSEEYLTHFGDRTVPYQRRRILPQRSQGNLPSARMPRYGADYRQKLEQLGYFQPPKADYRWSWQQPPYPVWLRLTGTIITLTGAGLLSLGVGAVALAAWGMISL</sequence>
<evidence type="ECO:0000256" key="6">
    <source>
        <dbReference type="PROSITE-ProRule" id="PRU00775"/>
    </source>
</evidence>
<dbReference type="RefSeq" id="WP_283752989.1">
    <property type="nucleotide sequence ID" value="NZ_JAQOSP010000051.1"/>
</dbReference>
<evidence type="ECO:0000256" key="5">
    <source>
        <dbReference type="ARBA" id="ARBA00023136"/>
    </source>
</evidence>
<evidence type="ECO:0000256" key="3">
    <source>
        <dbReference type="ARBA" id="ARBA00022738"/>
    </source>
</evidence>
<organism evidence="9 10">
    <name type="scientific">Roseofilum acuticapitatum BLCC-M154</name>
    <dbReference type="NCBI Taxonomy" id="3022444"/>
    <lineage>
        <taxon>Bacteria</taxon>
        <taxon>Bacillati</taxon>
        <taxon>Cyanobacteriota</taxon>
        <taxon>Cyanophyceae</taxon>
        <taxon>Desertifilales</taxon>
        <taxon>Desertifilaceae</taxon>
        <taxon>Roseofilum</taxon>
        <taxon>Roseofilum acuticapitatum</taxon>
    </lineage>
</organism>
<evidence type="ECO:0000259" key="8">
    <source>
        <dbReference type="PROSITE" id="PS51445"/>
    </source>
</evidence>
<gene>
    <name evidence="9" type="ORF">PMG71_07305</name>
</gene>
<keyword evidence="4" id="KW-0793">Thylakoid</keyword>
<accession>A0ABT7AQP8</accession>
<keyword evidence="2" id="KW-0042">Antenna complex</keyword>
<comment type="similarity">
    <text evidence="6">Belongs to the phycobilisome linker protein family.</text>
</comment>
<dbReference type="PANTHER" id="PTHR34011">
    <property type="entry name" value="PHYCOBILISOME 32.1 KDA LINKER POLYPEPTIDE, PHYCOCYANIN-ASSOCIATED, ROD 2-RELATED"/>
    <property type="match status" value="1"/>
</dbReference>
<evidence type="ECO:0000313" key="9">
    <source>
        <dbReference type="EMBL" id="MDJ1169228.1"/>
    </source>
</evidence>
<evidence type="ECO:0000256" key="7">
    <source>
        <dbReference type="SAM" id="Phobius"/>
    </source>
</evidence>
<protein>
    <submittedName>
        <fullName evidence="9">Phycobilisome rod-core linker polypeptide</fullName>
    </submittedName>
</protein>
<dbReference type="InterPro" id="IPR001297">
    <property type="entry name" value="PBS_linker_dom"/>
</dbReference>
<comment type="subcellular location">
    <subcellularLocation>
        <location evidence="1">Endomembrane system</location>
    </subcellularLocation>
</comment>
<dbReference type="Gene3D" id="1.10.3130.20">
    <property type="entry name" value="Phycobilisome linker domain"/>
    <property type="match status" value="1"/>
</dbReference>
<keyword evidence="5 7" id="KW-0472">Membrane</keyword>
<feature type="domain" description="PBS-linker" evidence="8">
    <location>
        <begin position="11"/>
        <end position="194"/>
    </location>
</feature>
<keyword evidence="3 6" id="KW-0605">Phycobilisome</keyword>
<evidence type="ECO:0000256" key="4">
    <source>
        <dbReference type="ARBA" id="ARBA00023078"/>
    </source>
</evidence>
<dbReference type="Proteomes" id="UP001235303">
    <property type="component" value="Unassembled WGS sequence"/>
</dbReference>